<gene>
    <name evidence="1" type="ORF">Pcinc_014376</name>
</gene>
<sequence>MDKQASVISALAADILGDSSNCEENAAPSHTLVNTRLVAQCTKCKDKVLRDVEFSRVLPLPSVDWEQASEGMEVVGSKRMCKRELEIRLRCVYAVKLLYQVKEGEDEETGGWVDDVNVHIIPCSVSMLEEVRDKLITSTSYLPTNMKVIDDLSVGYIVKNQNNSSKL</sequence>
<evidence type="ECO:0000313" key="1">
    <source>
        <dbReference type="EMBL" id="KAK3881171.1"/>
    </source>
</evidence>
<name>A0AAE1FWP3_PETCI</name>
<dbReference type="InterPro" id="IPR019193">
    <property type="entry name" value="UBQ-conj_enz_E2-bd_prot"/>
</dbReference>
<reference evidence="1" key="1">
    <citation type="submission" date="2023-10" db="EMBL/GenBank/DDBJ databases">
        <title>Genome assemblies of two species of porcelain crab, Petrolisthes cinctipes and Petrolisthes manimaculis (Anomura: Porcellanidae).</title>
        <authorList>
            <person name="Angst P."/>
        </authorList>
    </citation>
    <scope>NUCLEOTIDE SEQUENCE</scope>
    <source>
        <strain evidence="1">PB745_01</strain>
        <tissue evidence="1">Gill</tissue>
    </source>
</reference>
<dbReference type="AlphaFoldDB" id="A0AAE1FWP3"/>
<organism evidence="1 2">
    <name type="scientific">Petrolisthes cinctipes</name>
    <name type="common">Flat porcelain crab</name>
    <dbReference type="NCBI Taxonomy" id="88211"/>
    <lineage>
        <taxon>Eukaryota</taxon>
        <taxon>Metazoa</taxon>
        <taxon>Ecdysozoa</taxon>
        <taxon>Arthropoda</taxon>
        <taxon>Crustacea</taxon>
        <taxon>Multicrustacea</taxon>
        <taxon>Malacostraca</taxon>
        <taxon>Eumalacostraca</taxon>
        <taxon>Eucarida</taxon>
        <taxon>Decapoda</taxon>
        <taxon>Pleocyemata</taxon>
        <taxon>Anomura</taxon>
        <taxon>Galatheoidea</taxon>
        <taxon>Porcellanidae</taxon>
        <taxon>Petrolisthes</taxon>
    </lineage>
</organism>
<dbReference type="EMBL" id="JAWQEG010001249">
    <property type="protein sequence ID" value="KAK3881171.1"/>
    <property type="molecule type" value="Genomic_DNA"/>
</dbReference>
<comment type="caution">
    <text evidence="1">The sequence shown here is derived from an EMBL/GenBank/DDBJ whole genome shotgun (WGS) entry which is preliminary data.</text>
</comment>
<keyword evidence="2" id="KW-1185">Reference proteome</keyword>
<dbReference type="Pfam" id="PF09814">
    <property type="entry name" value="HECT_2"/>
    <property type="match status" value="1"/>
</dbReference>
<dbReference type="Proteomes" id="UP001286313">
    <property type="component" value="Unassembled WGS sequence"/>
</dbReference>
<evidence type="ECO:0000313" key="2">
    <source>
        <dbReference type="Proteomes" id="UP001286313"/>
    </source>
</evidence>
<proteinExistence type="predicted"/>
<accession>A0AAE1FWP3</accession>
<protein>
    <submittedName>
        <fullName evidence="1">Uncharacterized protein</fullName>
    </submittedName>
</protein>